<evidence type="ECO:0000313" key="3">
    <source>
        <dbReference type="Proteomes" id="UP000249645"/>
    </source>
</evidence>
<dbReference type="EMBL" id="QFOI01000327">
    <property type="protein sequence ID" value="PZP44211.1"/>
    <property type="molecule type" value="Genomic_DNA"/>
</dbReference>
<protein>
    <submittedName>
        <fullName evidence="2">Uncharacterized protein</fullName>
    </submittedName>
</protein>
<evidence type="ECO:0000256" key="1">
    <source>
        <dbReference type="SAM" id="Phobius"/>
    </source>
</evidence>
<organism evidence="2 3">
    <name type="scientific">Pseudopedobacter saltans</name>
    <dbReference type="NCBI Taxonomy" id="151895"/>
    <lineage>
        <taxon>Bacteria</taxon>
        <taxon>Pseudomonadati</taxon>
        <taxon>Bacteroidota</taxon>
        <taxon>Sphingobacteriia</taxon>
        <taxon>Sphingobacteriales</taxon>
        <taxon>Sphingobacteriaceae</taxon>
        <taxon>Pseudopedobacter</taxon>
    </lineage>
</organism>
<name>A0A2W5EJE3_9SPHI</name>
<accession>A0A2W5EJE3</accession>
<keyword evidence="1" id="KW-0812">Transmembrane</keyword>
<proteinExistence type="predicted"/>
<gene>
    <name evidence="2" type="ORF">DI598_14775</name>
</gene>
<keyword evidence="1" id="KW-0472">Membrane</keyword>
<reference evidence="2 3" key="1">
    <citation type="submission" date="2017-11" db="EMBL/GenBank/DDBJ databases">
        <title>Infants hospitalized years apart are colonized by the same room-sourced microbial strains.</title>
        <authorList>
            <person name="Brooks B."/>
            <person name="Olm M.R."/>
            <person name="Firek B.A."/>
            <person name="Baker R."/>
            <person name="Thomas B.C."/>
            <person name="Morowitz M.J."/>
            <person name="Banfield J.F."/>
        </authorList>
    </citation>
    <scope>NUCLEOTIDE SEQUENCE [LARGE SCALE GENOMIC DNA]</scope>
    <source>
        <strain evidence="2">S2_009_000_R2_76</strain>
    </source>
</reference>
<dbReference type="Proteomes" id="UP000249645">
    <property type="component" value="Unassembled WGS sequence"/>
</dbReference>
<keyword evidence="1" id="KW-1133">Transmembrane helix</keyword>
<evidence type="ECO:0000313" key="2">
    <source>
        <dbReference type="EMBL" id="PZP44211.1"/>
    </source>
</evidence>
<feature type="transmembrane region" description="Helical" evidence="1">
    <location>
        <begin position="20"/>
        <end position="39"/>
    </location>
</feature>
<dbReference type="AlphaFoldDB" id="A0A2W5EJE3"/>
<sequence length="70" mass="8321">MFVSRYKVITTFNISYGYKVQFYGTFLMYVNFFSGIYFSKQLSQLKSRKILCFCGFVHLIYGLKQTNILD</sequence>
<comment type="caution">
    <text evidence="2">The sequence shown here is derived from an EMBL/GenBank/DDBJ whole genome shotgun (WGS) entry which is preliminary data.</text>
</comment>